<dbReference type="SMART" id="SM00479">
    <property type="entry name" value="EXOIII"/>
    <property type="match status" value="1"/>
</dbReference>
<dbReference type="SUPFAM" id="SSF53098">
    <property type="entry name" value="Ribonuclease H-like"/>
    <property type="match status" value="1"/>
</dbReference>
<sequence length="296" mass="33775">MNMLQNQSELEEISRRLDREEGYRVLRAVPKRFSHMPEDGVPPDGRCIAILDTETSGLNVHEDKLIELAIMLVWVDDDGEVSGHMGPVSWLQDPGIELEPEITLITGLANHHLAHKQIDDAAALGFLDRADLLVAQNAKFDLAWIEQRYPKLKGKAWACSCSEIDWLKLGYEGRSQQHLLAQHGWFTNAHRAEADVWSLFWLLQQRQRGPGDSPVQSHLQRLLQAAETPTVLVEALRAPYSAKDKLKARGYRWDAGRRIWCKEMAEEKLAVERSWFRTEGLPLFGAKTMTATERHR</sequence>
<organism evidence="2 3">
    <name type="scientific">Parasphingorhabdus flavimaris</name>
    <dbReference type="NCBI Taxonomy" id="266812"/>
    <lineage>
        <taxon>Bacteria</taxon>
        <taxon>Pseudomonadati</taxon>
        <taxon>Pseudomonadota</taxon>
        <taxon>Alphaproteobacteria</taxon>
        <taxon>Sphingomonadales</taxon>
        <taxon>Sphingomonadaceae</taxon>
        <taxon>Parasphingorhabdus</taxon>
    </lineage>
</organism>
<feature type="domain" description="Exonuclease" evidence="1">
    <location>
        <begin position="47"/>
        <end position="212"/>
    </location>
</feature>
<name>A0ABX2N3Q8_9SPHN</name>
<comment type="caution">
    <text evidence="2">The sequence shown here is derived from an EMBL/GenBank/DDBJ whole genome shotgun (WGS) entry which is preliminary data.</text>
</comment>
<dbReference type="InterPro" id="IPR036397">
    <property type="entry name" value="RNaseH_sf"/>
</dbReference>
<dbReference type="InterPro" id="IPR013520">
    <property type="entry name" value="Ribonucl_H"/>
</dbReference>
<dbReference type="Gene3D" id="3.30.420.10">
    <property type="entry name" value="Ribonuclease H-like superfamily/Ribonuclease H"/>
    <property type="match status" value="1"/>
</dbReference>
<gene>
    <name evidence="2" type="ORF">HUO14_10630</name>
</gene>
<accession>A0ABX2N3Q8</accession>
<proteinExistence type="predicted"/>
<dbReference type="InterPro" id="IPR012337">
    <property type="entry name" value="RNaseH-like_sf"/>
</dbReference>
<evidence type="ECO:0000313" key="3">
    <source>
        <dbReference type="Proteomes" id="UP000652427"/>
    </source>
</evidence>
<dbReference type="RefSeq" id="WP_100093808.1">
    <property type="nucleotide sequence ID" value="NZ_JABWMH010000003.1"/>
</dbReference>
<dbReference type="EMBL" id="JABWMH010000003">
    <property type="protein sequence ID" value="NVD28356.1"/>
    <property type="molecule type" value="Genomic_DNA"/>
</dbReference>
<dbReference type="CDD" id="cd06127">
    <property type="entry name" value="DEDDh"/>
    <property type="match status" value="1"/>
</dbReference>
<keyword evidence="3" id="KW-1185">Reference proteome</keyword>
<evidence type="ECO:0000313" key="2">
    <source>
        <dbReference type="EMBL" id="NVD28356.1"/>
    </source>
</evidence>
<dbReference type="Pfam" id="PF00929">
    <property type="entry name" value="RNase_T"/>
    <property type="match status" value="1"/>
</dbReference>
<reference evidence="2 3" key="1">
    <citation type="submission" date="2020-06" db="EMBL/GenBank/DDBJ databases">
        <authorList>
            <person name="Kim S.-J."/>
            <person name="Park S.-J."/>
        </authorList>
    </citation>
    <scope>NUCLEOTIDE SEQUENCE [LARGE SCALE GENOMIC DNA]</scope>
    <source>
        <strain evidence="2 3">SW-151</strain>
    </source>
</reference>
<evidence type="ECO:0000259" key="1">
    <source>
        <dbReference type="SMART" id="SM00479"/>
    </source>
</evidence>
<protein>
    <submittedName>
        <fullName evidence="2">DNA polymerase III subunit epsilon</fullName>
    </submittedName>
</protein>
<dbReference type="Proteomes" id="UP000652427">
    <property type="component" value="Unassembled WGS sequence"/>
</dbReference>
<dbReference type="NCBIfam" id="NF006615">
    <property type="entry name" value="PRK09182.1"/>
    <property type="match status" value="1"/>
</dbReference>